<dbReference type="Proteomes" id="UP000183997">
    <property type="component" value="Unassembled WGS sequence"/>
</dbReference>
<keyword evidence="3" id="KW-1185">Reference proteome</keyword>
<reference evidence="3" key="1">
    <citation type="submission" date="2016-11" db="EMBL/GenBank/DDBJ databases">
        <authorList>
            <person name="Varghese N."/>
            <person name="Submissions S."/>
        </authorList>
    </citation>
    <scope>NUCLEOTIDE SEQUENCE [LARGE SCALE GENOMIC DNA]</scope>
    <source>
        <strain evidence="3">DSM 10349</strain>
    </source>
</reference>
<name>A0A1M6R7I6_9FIRM</name>
<keyword evidence="1" id="KW-1133">Transmembrane helix</keyword>
<evidence type="ECO:0000313" key="2">
    <source>
        <dbReference type="EMBL" id="SHK28287.1"/>
    </source>
</evidence>
<dbReference type="Pfam" id="PF16258">
    <property type="entry name" value="DUF4912"/>
    <property type="match status" value="1"/>
</dbReference>
<dbReference type="RefSeq" id="WP_072912172.1">
    <property type="nucleotide sequence ID" value="NZ_FRAR01000010.1"/>
</dbReference>
<accession>A0A1M6R7I6</accession>
<feature type="transmembrane region" description="Helical" evidence="1">
    <location>
        <begin position="6"/>
        <end position="25"/>
    </location>
</feature>
<organism evidence="2 3">
    <name type="scientific">Desulforamulus aeronauticus DSM 10349</name>
    <dbReference type="NCBI Taxonomy" id="1121421"/>
    <lineage>
        <taxon>Bacteria</taxon>
        <taxon>Bacillati</taxon>
        <taxon>Bacillota</taxon>
        <taxon>Clostridia</taxon>
        <taxon>Eubacteriales</taxon>
        <taxon>Peptococcaceae</taxon>
        <taxon>Desulforamulus</taxon>
    </lineage>
</organism>
<dbReference type="AlphaFoldDB" id="A0A1M6R7I6"/>
<dbReference type="EMBL" id="FRAR01000010">
    <property type="protein sequence ID" value="SHK28287.1"/>
    <property type="molecule type" value="Genomic_DNA"/>
</dbReference>
<gene>
    <name evidence="2" type="ORF">SAMN02745123_01334</name>
</gene>
<evidence type="ECO:0000313" key="3">
    <source>
        <dbReference type="Proteomes" id="UP000183997"/>
    </source>
</evidence>
<keyword evidence="1" id="KW-0472">Membrane</keyword>
<sequence>MDSVWLWLLGSVIVIALIVFMLPSLRKHTLASKKSELPPKPKRSIEEMAEEICPVPSSKWRQDEPFIPHHYGVSRLVVLVKDPYWLYAYWEVSLDKQKDFIKRYGQEAWHNSRQILRIYDVTGLDNQRTLTGHSFQEIYLDPFADNWFIHVGQPERSFFLELGRLLPDGTYINLLTSNRVCTPRDTISPRMEEQWMWIEGIYRNFGNMRYGTSSATLAGTEEGYKQ</sequence>
<protein>
    <recommendedName>
        <fullName evidence="4">DUF4912 domain-containing protein</fullName>
    </recommendedName>
</protein>
<keyword evidence="1" id="KW-0812">Transmembrane</keyword>
<dbReference type="STRING" id="1121421.SAMN02745123_01334"/>
<dbReference type="InterPro" id="IPR032585">
    <property type="entry name" value="DUF4912"/>
</dbReference>
<evidence type="ECO:0000256" key="1">
    <source>
        <dbReference type="SAM" id="Phobius"/>
    </source>
</evidence>
<proteinExistence type="predicted"/>
<dbReference type="OrthoDB" id="9812700at2"/>
<evidence type="ECO:0008006" key="4">
    <source>
        <dbReference type="Google" id="ProtNLM"/>
    </source>
</evidence>